<evidence type="ECO:0000313" key="3">
    <source>
        <dbReference type="EMBL" id="MFD1530171.1"/>
    </source>
</evidence>
<dbReference type="Gene3D" id="1.10.10.10">
    <property type="entry name" value="Winged helix-like DNA-binding domain superfamily/Winged helix DNA-binding domain"/>
    <property type="match status" value="1"/>
</dbReference>
<gene>
    <name evidence="3" type="ORF">ACFSCY_12030</name>
</gene>
<dbReference type="SUPFAM" id="SSF53335">
    <property type="entry name" value="S-adenosyl-L-methionine-dependent methyltransferases"/>
    <property type="match status" value="1"/>
</dbReference>
<comment type="caution">
    <text evidence="3">The sequence shown here is derived from an EMBL/GenBank/DDBJ whole genome shotgun (WGS) entry which is preliminary data.</text>
</comment>
<keyword evidence="4" id="KW-1185">Reference proteome</keyword>
<sequence>MEIADADRTRAFGARLLELLTGNVLTMLIGIGHRTGLFEAAARGPVTSGELAVRAGLAERYVREWLGAMVTGGIMEYDPTSERYELPPEHAPLLTGATASNIGPATGSMRTLAAVLPQVERCFVDGGGVPIAEFAAAAGDGLGESWRHVYDEHLVDGFLGRVPGLLDRLRAGAHVLDLGCGTGHAINLMARAFPRSTFTGLDVAADAIAQAETERAAMGALNAKFLVADAARLAPEPTFDVITAFDAIHDQADPETVLRRVRDALAPGGVFVMVDAKFSSNLEENIANPYAPMCYGISLLFCVPTSLAGGGAGLGAMWGQERATAMLTDAGFTVEAVLDSPRPQNCIYVCANPADAPG</sequence>
<dbReference type="Proteomes" id="UP001597145">
    <property type="component" value="Unassembled WGS sequence"/>
</dbReference>
<dbReference type="SUPFAM" id="SSF46785">
    <property type="entry name" value="Winged helix' DNA-binding domain"/>
    <property type="match status" value="1"/>
</dbReference>
<dbReference type="InterPro" id="IPR036390">
    <property type="entry name" value="WH_DNA-bd_sf"/>
</dbReference>
<dbReference type="InterPro" id="IPR029063">
    <property type="entry name" value="SAM-dependent_MTases_sf"/>
</dbReference>
<feature type="domain" description="S-adenosylmethionine-dependent methyltransferase Rv2258c-like winged HTH" evidence="2">
    <location>
        <begin position="25"/>
        <end position="95"/>
    </location>
</feature>
<dbReference type="Pfam" id="PF13847">
    <property type="entry name" value="Methyltransf_31"/>
    <property type="match status" value="1"/>
</dbReference>
<evidence type="ECO:0000313" key="4">
    <source>
        <dbReference type="Proteomes" id="UP001597145"/>
    </source>
</evidence>
<dbReference type="CDD" id="cd02440">
    <property type="entry name" value="AdoMet_MTases"/>
    <property type="match status" value="1"/>
</dbReference>
<accession>A0ABW4FKN6</accession>
<dbReference type="Gene3D" id="3.40.50.150">
    <property type="entry name" value="Vaccinia Virus protein VP39"/>
    <property type="match status" value="1"/>
</dbReference>
<dbReference type="Pfam" id="PF21320">
    <property type="entry name" value="WHD_Rv2258c"/>
    <property type="match status" value="1"/>
</dbReference>
<organism evidence="3 4">
    <name type="scientific">Pseudonocardia aurantiaca</name>
    <dbReference type="NCBI Taxonomy" id="75290"/>
    <lineage>
        <taxon>Bacteria</taxon>
        <taxon>Bacillati</taxon>
        <taxon>Actinomycetota</taxon>
        <taxon>Actinomycetes</taxon>
        <taxon>Pseudonocardiales</taxon>
        <taxon>Pseudonocardiaceae</taxon>
        <taxon>Pseudonocardia</taxon>
    </lineage>
</organism>
<dbReference type="InterPro" id="IPR025714">
    <property type="entry name" value="Methyltranfer_dom"/>
</dbReference>
<evidence type="ECO:0000259" key="2">
    <source>
        <dbReference type="Pfam" id="PF21320"/>
    </source>
</evidence>
<dbReference type="EMBL" id="JBHUCP010000007">
    <property type="protein sequence ID" value="MFD1530171.1"/>
    <property type="molecule type" value="Genomic_DNA"/>
</dbReference>
<dbReference type="PANTHER" id="PTHR45128">
    <property type="entry name" value="METHYLTRANSFERASE TYPE 11"/>
    <property type="match status" value="1"/>
</dbReference>
<dbReference type="RefSeq" id="WP_343976912.1">
    <property type="nucleotide sequence ID" value="NZ_BAAAJG010000008.1"/>
</dbReference>
<dbReference type="PANTHER" id="PTHR45128:SF1">
    <property type="entry name" value="S-ADENOSYLMETHIONINE-DEPENDENT METHYLTRANSFERASE RV2258C"/>
    <property type="match status" value="1"/>
</dbReference>
<reference evidence="4" key="1">
    <citation type="journal article" date="2019" name="Int. J. Syst. Evol. Microbiol.">
        <title>The Global Catalogue of Microorganisms (GCM) 10K type strain sequencing project: providing services to taxonomists for standard genome sequencing and annotation.</title>
        <authorList>
            <consortium name="The Broad Institute Genomics Platform"/>
            <consortium name="The Broad Institute Genome Sequencing Center for Infectious Disease"/>
            <person name="Wu L."/>
            <person name="Ma J."/>
        </authorList>
    </citation>
    <scope>NUCLEOTIDE SEQUENCE [LARGE SCALE GENOMIC DNA]</scope>
    <source>
        <strain evidence="4">JCM 12165</strain>
    </source>
</reference>
<protein>
    <submittedName>
        <fullName evidence="3">Class I SAM-dependent methyltransferase</fullName>
    </submittedName>
</protein>
<dbReference type="InterPro" id="IPR048711">
    <property type="entry name" value="WHD_Rv2258c"/>
</dbReference>
<name>A0ABW4FKN6_9PSEU</name>
<evidence type="ECO:0000259" key="1">
    <source>
        <dbReference type="Pfam" id="PF13847"/>
    </source>
</evidence>
<keyword evidence="3" id="KW-0808">Transferase</keyword>
<dbReference type="GO" id="GO:0008168">
    <property type="term" value="F:methyltransferase activity"/>
    <property type="evidence" value="ECO:0007669"/>
    <property type="project" value="UniProtKB-KW"/>
</dbReference>
<keyword evidence="3" id="KW-0489">Methyltransferase</keyword>
<dbReference type="InterPro" id="IPR036388">
    <property type="entry name" value="WH-like_DNA-bd_sf"/>
</dbReference>
<dbReference type="InterPro" id="IPR053173">
    <property type="entry name" value="SAM-binding_MTase"/>
</dbReference>
<feature type="domain" description="Methyltransferase" evidence="1">
    <location>
        <begin position="171"/>
        <end position="287"/>
    </location>
</feature>
<proteinExistence type="predicted"/>
<dbReference type="GO" id="GO:0032259">
    <property type="term" value="P:methylation"/>
    <property type="evidence" value="ECO:0007669"/>
    <property type="project" value="UniProtKB-KW"/>
</dbReference>